<dbReference type="Pfam" id="PF14907">
    <property type="entry name" value="NTP_transf_5"/>
    <property type="match status" value="1"/>
</dbReference>
<comment type="caution">
    <text evidence="1">The sequence shown here is derived from an EMBL/GenBank/DDBJ whole genome shotgun (WGS) entry which is preliminary data.</text>
</comment>
<gene>
    <name evidence="1" type="ORF">LXT12_00900</name>
</gene>
<proteinExistence type="predicted"/>
<dbReference type="EMBL" id="JAJTWT010000001">
    <property type="protein sequence ID" value="MCE4535816.1"/>
    <property type="molecule type" value="Genomic_DNA"/>
</dbReference>
<organism evidence="1 2">
    <name type="scientific">Pelomonas caseinilytica</name>
    <dbReference type="NCBI Taxonomy" id="2906763"/>
    <lineage>
        <taxon>Bacteria</taxon>
        <taxon>Pseudomonadati</taxon>
        <taxon>Pseudomonadota</taxon>
        <taxon>Betaproteobacteria</taxon>
        <taxon>Burkholderiales</taxon>
        <taxon>Sphaerotilaceae</taxon>
        <taxon>Roseateles</taxon>
    </lineage>
</organism>
<evidence type="ECO:0000313" key="1">
    <source>
        <dbReference type="EMBL" id="MCE4535816.1"/>
    </source>
</evidence>
<evidence type="ECO:0000313" key="2">
    <source>
        <dbReference type="Proteomes" id="UP001201463"/>
    </source>
</evidence>
<keyword evidence="2" id="KW-1185">Reference proteome</keyword>
<sequence>MSELDESLPNAAVLQATLKAATDRLAAELVTPTAQAPHWNDFEWRTAMAVSVMHGISGLLAGRLRWQGPPAWQAFLAEQLDQSRRRERRARELLAQLDRSAREAGLPLLAMKGSALLALGLYAPGERPMSDVDLLARPEDLPAADRVIQALGYERHTSRHRHDAYEPKGWGNDRAFGEHEANPTKIELHPAVEEPLPLQEVDITASLFPAAPRAGVNPYASPAALMRHLLLHTAGNLCHRSVRLIQLHDIAVLGATLDAGAWREALAPASDGRPAWWAVPPLTLARRLFPGRLPEAVLDEALAPAIEACPHRLRSRVAHGSLVEWSPSHLNQPLLPGFDWAHSASEAAAYTWRRLVPPPEERAANRLAAVREHLFASSAWARKPRWLKALSFLLGSPPRVQTIYNLHRALAYRPSSSA</sequence>
<protein>
    <submittedName>
        <fullName evidence="1">Nucleotidyltransferase family protein</fullName>
    </submittedName>
</protein>
<accession>A0ABS8XAK2</accession>
<reference evidence="1 2" key="1">
    <citation type="submission" date="2021-12" db="EMBL/GenBank/DDBJ databases">
        <title>Genome seq of p7.</title>
        <authorList>
            <person name="Seo T."/>
        </authorList>
    </citation>
    <scope>NUCLEOTIDE SEQUENCE [LARGE SCALE GENOMIC DNA]</scope>
    <source>
        <strain evidence="1 2">P7</strain>
    </source>
</reference>
<dbReference type="Proteomes" id="UP001201463">
    <property type="component" value="Unassembled WGS sequence"/>
</dbReference>
<name>A0ABS8XAK2_9BURK</name>
<dbReference type="RefSeq" id="WP_233388541.1">
    <property type="nucleotide sequence ID" value="NZ_JAJTWT010000001.1"/>
</dbReference>
<dbReference type="InterPro" id="IPR039498">
    <property type="entry name" value="NTP_transf_5"/>
</dbReference>